<feature type="binding site" description="via phosphate group" evidence="7">
    <location>
        <position position="99"/>
    </location>
    <ligand>
        <name>Mg(2+)</name>
        <dbReference type="ChEBI" id="CHEBI:18420"/>
    </ligand>
</feature>
<dbReference type="PROSITE" id="PS00710">
    <property type="entry name" value="PGM_PMM"/>
    <property type="match status" value="1"/>
</dbReference>
<dbReference type="SUPFAM" id="SSF55957">
    <property type="entry name" value="Phosphoglucomutase, C-terminal domain"/>
    <property type="match status" value="1"/>
</dbReference>
<dbReference type="FunFam" id="3.30.310.50:FF:000001">
    <property type="entry name" value="Phosphoglucosamine mutase"/>
    <property type="match status" value="1"/>
</dbReference>
<keyword evidence="2 7" id="KW-0597">Phosphoprotein</keyword>
<sequence>MGLLFGTDGVRGVANRELSPDLAFKLGRAGAYVLARRAGKGIVVGRDTRLSGEMLEAAVVAGILSAGVNALLLGVLPTPAVAYLTRTLGAAGGVVISASHNPAPDNGIKFFGADGYKLPDPVEEEIEGLVLGDMAAVPSPVGAGIGRVVPVKDAADRYMAHVLTVGPRTLEGLRVAVDCAHGAAYEIAPRLLRVLGAEIIPVGVEPDGLNINSGCGATKPHVLQELVFATGADLGLAFDGDADRLIAVDEKGNIVDGDAIILAAARYLKAKEKLPGNTVVVTVMSNLGLHRTLASSGINVVVTKVGDRYVLEEMLRVGAALGGEQSGHVIFLDHNTTGDGIITALMLLKIMQESGKTLGALAAELRRYPQLLKNVRVRDKELVLKSPLLARAVREQEARLAGDGRILVRASGTEPVIRIMVEARDPDTTLRMVDELAAVVRAIEGGEAEERQEAGVQI</sequence>
<keyword evidence="3 7" id="KW-0479">Metal-binding</keyword>
<feature type="domain" description="Alpha-D-phosphohexomutase C-terminal" evidence="10">
    <location>
        <begin position="372"/>
        <end position="438"/>
    </location>
</feature>
<evidence type="ECO:0000256" key="1">
    <source>
        <dbReference type="ARBA" id="ARBA00010231"/>
    </source>
</evidence>
<dbReference type="SUPFAM" id="SSF53738">
    <property type="entry name" value="Phosphoglucomutase, first 3 domains"/>
    <property type="match status" value="3"/>
</dbReference>
<feature type="domain" description="Alpha-D-phosphohexomutase alpha/beta/alpha" evidence="12">
    <location>
        <begin position="157"/>
        <end position="252"/>
    </location>
</feature>
<keyword evidence="15" id="KW-1185">Reference proteome</keyword>
<evidence type="ECO:0000259" key="11">
    <source>
        <dbReference type="Pfam" id="PF02878"/>
    </source>
</evidence>
<dbReference type="InterPro" id="IPR005843">
    <property type="entry name" value="A-D-PHexomutase_C"/>
</dbReference>
<dbReference type="InterPro" id="IPR005846">
    <property type="entry name" value="A-D-PHexomutase_a/b/a-III"/>
</dbReference>
<evidence type="ECO:0000313" key="14">
    <source>
        <dbReference type="EMBL" id="RPF42878.1"/>
    </source>
</evidence>
<feature type="domain" description="Alpha-D-phosphohexomutase alpha/beta/alpha" evidence="13">
    <location>
        <begin position="256"/>
        <end position="366"/>
    </location>
</feature>
<reference evidence="14 15" key="1">
    <citation type="submission" date="2018-11" db="EMBL/GenBank/DDBJ databases">
        <title>Genomic Encyclopedia of Type Strains, Phase IV (KMG-IV): sequencing the most valuable type-strain genomes for metagenomic binning, comparative biology and taxonomic classification.</title>
        <authorList>
            <person name="Goeker M."/>
        </authorList>
    </citation>
    <scope>NUCLEOTIDE SEQUENCE [LARGE SCALE GENOMIC DNA]</scope>
    <source>
        <strain evidence="14 15">DSM 102936</strain>
    </source>
</reference>
<accession>A0A3N5B087</accession>
<dbReference type="EC" id="5.4.2.10" evidence="7 9"/>
<dbReference type="InterPro" id="IPR005845">
    <property type="entry name" value="A-D-PHexomutase_a/b/a-II"/>
</dbReference>
<dbReference type="PANTHER" id="PTHR42946:SF1">
    <property type="entry name" value="PHOSPHOGLUCOMUTASE (ALPHA-D-GLUCOSE-1,6-BISPHOSPHATE-DEPENDENT)"/>
    <property type="match status" value="1"/>
</dbReference>
<organism evidence="14 15">
    <name type="scientific">Thermodesulfitimonas autotrophica</name>
    <dbReference type="NCBI Taxonomy" id="1894989"/>
    <lineage>
        <taxon>Bacteria</taxon>
        <taxon>Bacillati</taxon>
        <taxon>Bacillota</taxon>
        <taxon>Clostridia</taxon>
        <taxon>Thermoanaerobacterales</taxon>
        <taxon>Thermoanaerobacteraceae</taxon>
        <taxon>Thermodesulfitimonas</taxon>
    </lineage>
</organism>
<evidence type="ECO:0000259" key="10">
    <source>
        <dbReference type="Pfam" id="PF00408"/>
    </source>
</evidence>
<evidence type="ECO:0000313" key="15">
    <source>
        <dbReference type="Proteomes" id="UP000282654"/>
    </source>
</evidence>
<feature type="modified residue" description="Phosphoserine" evidence="7">
    <location>
        <position position="99"/>
    </location>
</feature>
<evidence type="ECO:0000256" key="2">
    <source>
        <dbReference type="ARBA" id="ARBA00022553"/>
    </source>
</evidence>
<dbReference type="FunFam" id="3.40.120.10:FF:000001">
    <property type="entry name" value="Phosphoglucosamine mutase"/>
    <property type="match status" value="1"/>
</dbReference>
<name>A0A3N5B087_9THEO</name>
<dbReference type="GO" id="GO:0006048">
    <property type="term" value="P:UDP-N-acetylglucosamine biosynthetic process"/>
    <property type="evidence" value="ECO:0007669"/>
    <property type="project" value="TreeGrafter"/>
</dbReference>
<comment type="PTM">
    <text evidence="7">Activated by phosphorylation.</text>
</comment>
<feature type="active site" description="Phosphoserine intermediate" evidence="7">
    <location>
        <position position="99"/>
    </location>
</feature>
<dbReference type="AlphaFoldDB" id="A0A3N5B087"/>
<dbReference type="GO" id="GO:0004615">
    <property type="term" value="F:phosphomannomutase activity"/>
    <property type="evidence" value="ECO:0007669"/>
    <property type="project" value="TreeGrafter"/>
</dbReference>
<keyword evidence="5 7" id="KW-0413">Isomerase</keyword>
<dbReference type="InterPro" id="IPR016066">
    <property type="entry name" value="A-D-PHexomutase_CS"/>
</dbReference>
<dbReference type="CDD" id="cd05802">
    <property type="entry name" value="GlmM"/>
    <property type="match status" value="1"/>
</dbReference>
<comment type="similarity">
    <text evidence="1 7 8">Belongs to the phosphohexose mutase family.</text>
</comment>
<dbReference type="Pfam" id="PF02879">
    <property type="entry name" value="PGM_PMM_II"/>
    <property type="match status" value="1"/>
</dbReference>
<dbReference type="InterPro" id="IPR050060">
    <property type="entry name" value="Phosphoglucosamine_mutase"/>
</dbReference>
<evidence type="ECO:0000256" key="3">
    <source>
        <dbReference type="ARBA" id="ARBA00022723"/>
    </source>
</evidence>
<dbReference type="InterPro" id="IPR016055">
    <property type="entry name" value="A-D-PHexomutase_a/b/a-I/II/III"/>
</dbReference>
<dbReference type="Pfam" id="PF02878">
    <property type="entry name" value="PGM_PMM_I"/>
    <property type="match status" value="1"/>
</dbReference>
<evidence type="ECO:0000256" key="9">
    <source>
        <dbReference type="RuleBase" id="RU004327"/>
    </source>
</evidence>
<dbReference type="NCBIfam" id="NF008139">
    <property type="entry name" value="PRK10887.1"/>
    <property type="match status" value="1"/>
</dbReference>
<dbReference type="Gene3D" id="3.30.310.50">
    <property type="entry name" value="Alpha-D-phosphohexomutase, C-terminal domain"/>
    <property type="match status" value="1"/>
</dbReference>
<dbReference type="GO" id="GO:0008966">
    <property type="term" value="F:phosphoglucosamine mutase activity"/>
    <property type="evidence" value="ECO:0007669"/>
    <property type="project" value="UniProtKB-UniRule"/>
</dbReference>
<dbReference type="Pfam" id="PF00408">
    <property type="entry name" value="PGM_PMM_IV"/>
    <property type="match status" value="1"/>
</dbReference>
<dbReference type="NCBIfam" id="TIGR01455">
    <property type="entry name" value="glmM"/>
    <property type="match status" value="1"/>
</dbReference>
<dbReference type="InterPro" id="IPR005844">
    <property type="entry name" value="A-D-PHexomutase_a/b/a-I"/>
</dbReference>
<dbReference type="PANTHER" id="PTHR42946">
    <property type="entry name" value="PHOSPHOHEXOSE MUTASE"/>
    <property type="match status" value="1"/>
</dbReference>
<keyword evidence="4 7" id="KW-0460">Magnesium</keyword>
<evidence type="ECO:0000256" key="6">
    <source>
        <dbReference type="ARBA" id="ARBA00050364"/>
    </source>
</evidence>
<dbReference type="InterPro" id="IPR006352">
    <property type="entry name" value="GlmM_bact"/>
</dbReference>
<dbReference type="InterPro" id="IPR005841">
    <property type="entry name" value="Alpha-D-phosphohexomutase_SF"/>
</dbReference>
<feature type="binding site" evidence="7">
    <location>
        <position position="239"/>
    </location>
    <ligand>
        <name>Mg(2+)</name>
        <dbReference type="ChEBI" id="CHEBI:18420"/>
    </ligand>
</feature>
<feature type="binding site" evidence="7">
    <location>
        <position position="241"/>
    </location>
    <ligand>
        <name>Mg(2+)</name>
        <dbReference type="ChEBI" id="CHEBI:18420"/>
    </ligand>
</feature>
<proteinExistence type="inferred from homology"/>
<dbReference type="HAMAP" id="MF_01554_B">
    <property type="entry name" value="GlmM_B"/>
    <property type="match status" value="1"/>
</dbReference>
<evidence type="ECO:0000256" key="4">
    <source>
        <dbReference type="ARBA" id="ARBA00022842"/>
    </source>
</evidence>
<evidence type="ECO:0000259" key="12">
    <source>
        <dbReference type="Pfam" id="PF02879"/>
    </source>
</evidence>
<comment type="catalytic activity">
    <reaction evidence="6 7 9">
        <text>alpha-D-glucosamine 1-phosphate = D-glucosamine 6-phosphate</text>
        <dbReference type="Rhea" id="RHEA:23424"/>
        <dbReference type="ChEBI" id="CHEBI:58516"/>
        <dbReference type="ChEBI" id="CHEBI:58725"/>
        <dbReference type="EC" id="5.4.2.10"/>
    </reaction>
</comment>
<dbReference type="Proteomes" id="UP000282654">
    <property type="component" value="Unassembled WGS sequence"/>
</dbReference>
<dbReference type="EMBL" id="RKRE01000003">
    <property type="protein sequence ID" value="RPF42878.1"/>
    <property type="molecule type" value="Genomic_DNA"/>
</dbReference>
<feature type="domain" description="Alpha-D-phosphohexomutase alpha/beta/alpha" evidence="11">
    <location>
        <begin position="3"/>
        <end position="130"/>
    </location>
</feature>
<dbReference type="GO" id="GO:0005829">
    <property type="term" value="C:cytosol"/>
    <property type="evidence" value="ECO:0007669"/>
    <property type="project" value="TreeGrafter"/>
</dbReference>
<comment type="cofactor">
    <cofactor evidence="7">
        <name>Mg(2+)</name>
        <dbReference type="ChEBI" id="CHEBI:18420"/>
    </cofactor>
    <text evidence="7">Binds 1 Mg(2+) ion per subunit.</text>
</comment>
<dbReference type="Pfam" id="PF02880">
    <property type="entry name" value="PGM_PMM_III"/>
    <property type="match status" value="1"/>
</dbReference>
<evidence type="ECO:0000259" key="13">
    <source>
        <dbReference type="Pfam" id="PF02880"/>
    </source>
</evidence>
<dbReference type="InterPro" id="IPR036900">
    <property type="entry name" value="A-D-PHexomutase_C_sf"/>
</dbReference>
<dbReference type="GO" id="GO:0005975">
    <property type="term" value="P:carbohydrate metabolic process"/>
    <property type="evidence" value="ECO:0007669"/>
    <property type="project" value="InterPro"/>
</dbReference>
<comment type="function">
    <text evidence="7 9">Catalyzes the conversion of glucosamine-6-phosphate to glucosamine-1-phosphate.</text>
</comment>
<evidence type="ECO:0000256" key="8">
    <source>
        <dbReference type="RuleBase" id="RU004326"/>
    </source>
</evidence>
<protein>
    <recommendedName>
        <fullName evidence="7 9">Phosphoglucosamine mutase</fullName>
        <ecNumber evidence="7 9">5.4.2.10</ecNumber>
    </recommendedName>
</protein>
<dbReference type="OrthoDB" id="9806956at2"/>
<dbReference type="PRINTS" id="PR00509">
    <property type="entry name" value="PGMPMM"/>
</dbReference>
<dbReference type="GO" id="GO:0009252">
    <property type="term" value="P:peptidoglycan biosynthetic process"/>
    <property type="evidence" value="ECO:0007669"/>
    <property type="project" value="TreeGrafter"/>
</dbReference>
<dbReference type="RefSeq" id="WP_123931555.1">
    <property type="nucleotide sequence ID" value="NZ_RKRE01000003.1"/>
</dbReference>
<gene>
    <name evidence="7" type="primary">glmM</name>
    <name evidence="14" type="ORF">EDD75_1991</name>
</gene>
<feature type="binding site" evidence="7">
    <location>
        <position position="243"/>
    </location>
    <ligand>
        <name>Mg(2+)</name>
        <dbReference type="ChEBI" id="CHEBI:18420"/>
    </ligand>
</feature>
<comment type="caution">
    <text evidence="14">The sequence shown here is derived from an EMBL/GenBank/DDBJ whole genome shotgun (WGS) entry which is preliminary data.</text>
</comment>
<dbReference type="Gene3D" id="3.40.120.10">
    <property type="entry name" value="Alpha-D-Glucose-1,6-Bisphosphate, subunit A, domain 3"/>
    <property type="match status" value="3"/>
</dbReference>
<evidence type="ECO:0000256" key="7">
    <source>
        <dbReference type="HAMAP-Rule" id="MF_01554"/>
    </source>
</evidence>
<evidence type="ECO:0000256" key="5">
    <source>
        <dbReference type="ARBA" id="ARBA00023235"/>
    </source>
</evidence>
<dbReference type="GO" id="GO:0000287">
    <property type="term" value="F:magnesium ion binding"/>
    <property type="evidence" value="ECO:0007669"/>
    <property type="project" value="UniProtKB-UniRule"/>
</dbReference>
<dbReference type="FunFam" id="3.40.120.10:FF:000003">
    <property type="entry name" value="Phosphoglucosamine mutase"/>
    <property type="match status" value="1"/>
</dbReference>